<evidence type="ECO:0000313" key="1">
    <source>
        <dbReference type="EMBL" id="VTT27313.1"/>
    </source>
</evidence>
<gene>
    <name evidence="1" type="ORF">NCTC11557_02316</name>
</gene>
<name>A0AAE9QV28_STREQ</name>
<comment type="caution">
    <text evidence="1">The sequence shown here is derived from an EMBL/GenBank/DDBJ whole genome shotgun (WGS) entry which is preliminary data.</text>
</comment>
<organism evidence="1 2">
    <name type="scientific">Streptococcus dysgalactiae subsp. equisimilis</name>
    <name type="common">Streptococcus equisimilis</name>
    <dbReference type="NCBI Taxonomy" id="119602"/>
    <lineage>
        <taxon>Bacteria</taxon>
        <taxon>Bacillati</taxon>
        <taxon>Bacillota</taxon>
        <taxon>Bacilli</taxon>
        <taxon>Lactobacillales</taxon>
        <taxon>Streptococcaceae</taxon>
        <taxon>Streptococcus</taxon>
    </lineage>
</organism>
<dbReference type="EMBL" id="CABEIY010000008">
    <property type="protein sequence ID" value="VTT27313.1"/>
    <property type="molecule type" value="Genomic_DNA"/>
</dbReference>
<proteinExistence type="predicted"/>
<reference evidence="1 2" key="1">
    <citation type="submission" date="2019-05" db="EMBL/GenBank/DDBJ databases">
        <authorList>
            <consortium name="Pathogen Informatics"/>
        </authorList>
    </citation>
    <scope>NUCLEOTIDE SEQUENCE [LARGE SCALE GENOMIC DNA]</scope>
    <source>
        <strain evidence="1 2">NCTC11557</strain>
    </source>
</reference>
<sequence length="103" mass="12382">MLSGYKFKKVRRRVSKRSTQVFFDFTEVEVTKFIVLSHLVDKTKNLDDSIKEVWGDSKAQSERDIKNELKMLSEDFYKFLFEAEDSMFQLKKIISLYRNRLRS</sequence>
<evidence type="ECO:0000313" key="2">
    <source>
        <dbReference type="Proteomes" id="UP000339049"/>
    </source>
</evidence>
<accession>A0AAE9QV28</accession>
<dbReference type="Proteomes" id="UP000339049">
    <property type="component" value="Unassembled WGS sequence"/>
</dbReference>
<protein>
    <submittedName>
        <fullName evidence="1">Uncharacterized protein</fullName>
    </submittedName>
</protein>
<dbReference type="RefSeq" id="WP_165737311.1">
    <property type="nucleotide sequence ID" value="NZ_CABEIX010000004.1"/>
</dbReference>
<dbReference type="AlphaFoldDB" id="A0AAE9QV28"/>